<name>T1CTJ4_9ZZZZ</name>
<gene>
    <name evidence="2" type="ORF">B1A_05276</name>
</gene>
<organism evidence="2">
    <name type="scientific">mine drainage metagenome</name>
    <dbReference type="NCBI Taxonomy" id="410659"/>
    <lineage>
        <taxon>unclassified sequences</taxon>
        <taxon>metagenomes</taxon>
        <taxon>ecological metagenomes</taxon>
    </lineage>
</organism>
<reference evidence="2" key="2">
    <citation type="journal article" date="2014" name="ISME J.">
        <title>Microbial stratification in low pH oxic and suboxic macroscopic growths along an acid mine drainage.</title>
        <authorList>
            <person name="Mendez-Garcia C."/>
            <person name="Mesa V."/>
            <person name="Sprenger R.R."/>
            <person name="Richter M."/>
            <person name="Diez M.S."/>
            <person name="Solano J."/>
            <person name="Bargiela R."/>
            <person name="Golyshina O.V."/>
            <person name="Manteca A."/>
            <person name="Ramos J.L."/>
            <person name="Gallego J.R."/>
            <person name="Llorente I."/>
            <person name="Martins Dos Santos V.A."/>
            <person name="Jensen O.N."/>
            <person name="Pelaez A.I."/>
            <person name="Sanchez J."/>
            <person name="Ferrer M."/>
        </authorList>
    </citation>
    <scope>NUCLEOTIDE SEQUENCE</scope>
</reference>
<accession>T1CTJ4</accession>
<dbReference type="GO" id="GO:0003677">
    <property type="term" value="F:DNA binding"/>
    <property type="evidence" value="ECO:0007669"/>
    <property type="project" value="InterPro"/>
</dbReference>
<comment type="caution">
    <text evidence="2">The sequence shown here is derived from an EMBL/GenBank/DDBJ whole genome shotgun (WGS) entry which is preliminary data.</text>
</comment>
<dbReference type="InterPro" id="IPR002559">
    <property type="entry name" value="Transposase_11"/>
</dbReference>
<protein>
    <submittedName>
        <fullName evidence="2">Transposase, IS4 family protein</fullName>
    </submittedName>
</protein>
<sequence>MDFMNNLIVDNDMLLYDGSFIHSFSKNNKLLEVGYDKDGLLLPKANITLLFSKVRNIPVYYRLFFGGVHEVNTVQGLIEELKDRRIILIADKGYYKNQLYEDLNSNHVNFIMPLPRDDKRIRYEITLDGVMEYHKRVIRYAEYKSNKYYLYIYEDQYLKYEETSEYYRIKLNRRKVVFHEEWAGKIAIMSNVKKNPKEVYEMWKSRDGDRESFDVWQNELQVDA</sequence>
<evidence type="ECO:0000313" key="2">
    <source>
        <dbReference type="EMBL" id="EQD72795.1"/>
    </source>
</evidence>
<feature type="non-terminal residue" evidence="2">
    <location>
        <position position="224"/>
    </location>
</feature>
<dbReference type="EMBL" id="AUZX01003840">
    <property type="protein sequence ID" value="EQD72795.1"/>
    <property type="molecule type" value="Genomic_DNA"/>
</dbReference>
<feature type="domain" description="Transposase IS4-like" evidence="1">
    <location>
        <begin position="51"/>
        <end position="167"/>
    </location>
</feature>
<evidence type="ECO:0000259" key="1">
    <source>
        <dbReference type="Pfam" id="PF01609"/>
    </source>
</evidence>
<dbReference type="Pfam" id="PF01609">
    <property type="entry name" value="DDE_Tnp_1"/>
    <property type="match status" value="1"/>
</dbReference>
<dbReference type="GO" id="GO:0006313">
    <property type="term" value="P:DNA transposition"/>
    <property type="evidence" value="ECO:0007669"/>
    <property type="project" value="InterPro"/>
</dbReference>
<reference evidence="2" key="1">
    <citation type="submission" date="2013-08" db="EMBL/GenBank/DDBJ databases">
        <authorList>
            <person name="Mendez C."/>
            <person name="Richter M."/>
            <person name="Ferrer M."/>
            <person name="Sanchez J."/>
        </authorList>
    </citation>
    <scope>NUCLEOTIDE SEQUENCE</scope>
</reference>
<proteinExistence type="predicted"/>
<dbReference type="AlphaFoldDB" id="T1CTJ4"/>
<dbReference type="GO" id="GO:0004803">
    <property type="term" value="F:transposase activity"/>
    <property type="evidence" value="ECO:0007669"/>
    <property type="project" value="InterPro"/>
</dbReference>